<evidence type="ECO:0000256" key="2">
    <source>
        <dbReference type="ARBA" id="ARBA00012528"/>
    </source>
</evidence>
<protein>
    <recommendedName>
        <fullName evidence="2">diguanylate cyclase</fullName>
        <ecNumber evidence="2">2.7.7.65</ecNumber>
    </recommendedName>
</protein>
<dbReference type="OrthoDB" id="9812260at2"/>
<accession>A0A2K8L047</accession>
<dbReference type="InterPro" id="IPR000160">
    <property type="entry name" value="GGDEF_dom"/>
</dbReference>
<dbReference type="Pfam" id="PF00990">
    <property type="entry name" value="GGDEF"/>
    <property type="match status" value="1"/>
</dbReference>
<dbReference type="NCBIfam" id="TIGR00254">
    <property type="entry name" value="GGDEF"/>
    <property type="match status" value="1"/>
</dbReference>
<dbReference type="InterPro" id="IPR029787">
    <property type="entry name" value="Nucleotide_cyclase"/>
</dbReference>
<dbReference type="FunFam" id="3.30.70.270:FF:000001">
    <property type="entry name" value="Diguanylate cyclase domain protein"/>
    <property type="match status" value="1"/>
</dbReference>
<dbReference type="CDD" id="cd01949">
    <property type="entry name" value="GGDEF"/>
    <property type="match status" value="1"/>
</dbReference>
<dbReference type="EMBL" id="CP011797">
    <property type="protein sequence ID" value="ATX78344.1"/>
    <property type="molecule type" value="Genomic_DNA"/>
</dbReference>
<dbReference type="RefSeq" id="WP_100258540.1">
    <property type="nucleotide sequence ID" value="NZ_CP011797.1"/>
</dbReference>
<comment type="catalytic activity">
    <reaction evidence="3">
        <text>2 GTP = 3',3'-c-di-GMP + 2 diphosphate</text>
        <dbReference type="Rhea" id="RHEA:24898"/>
        <dbReference type="ChEBI" id="CHEBI:33019"/>
        <dbReference type="ChEBI" id="CHEBI:37565"/>
        <dbReference type="ChEBI" id="CHEBI:58805"/>
        <dbReference type="EC" id="2.7.7.65"/>
    </reaction>
</comment>
<dbReference type="Proteomes" id="UP000229757">
    <property type="component" value="Chromosome"/>
</dbReference>
<evidence type="ECO:0000256" key="3">
    <source>
        <dbReference type="ARBA" id="ARBA00034247"/>
    </source>
</evidence>
<dbReference type="PROSITE" id="PS50887">
    <property type="entry name" value="GGDEF"/>
    <property type="match status" value="1"/>
</dbReference>
<dbReference type="PANTHER" id="PTHR45138:SF9">
    <property type="entry name" value="DIGUANYLATE CYCLASE DGCM-RELATED"/>
    <property type="match status" value="1"/>
</dbReference>
<dbReference type="SUPFAM" id="SSF55073">
    <property type="entry name" value="Nucleotide cyclase"/>
    <property type="match status" value="1"/>
</dbReference>
<keyword evidence="6" id="KW-1185">Reference proteome</keyword>
<evidence type="ECO:0000259" key="4">
    <source>
        <dbReference type="PROSITE" id="PS50887"/>
    </source>
</evidence>
<dbReference type="SMART" id="SM00267">
    <property type="entry name" value="GGDEF"/>
    <property type="match status" value="1"/>
</dbReference>
<gene>
    <name evidence="5" type="ORF">REIFOR_03238</name>
</gene>
<dbReference type="Gene3D" id="3.30.70.270">
    <property type="match status" value="1"/>
</dbReference>
<dbReference type="PANTHER" id="PTHR45138">
    <property type="entry name" value="REGULATORY COMPONENTS OF SENSORY TRANSDUCTION SYSTEM"/>
    <property type="match status" value="1"/>
</dbReference>
<evidence type="ECO:0000256" key="1">
    <source>
        <dbReference type="ARBA" id="ARBA00001946"/>
    </source>
</evidence>
<organism evidence="5 6">
    <name type="scientific">Reinekea forsetii</name>
    <dbReference type="NCBI Taxonomy" id="1336806"/>
    <lineage>
        <taxon>Bacteria</taxon>
        <taxon>Pseudomonadati</taxon>
        <taxon>Pseudomonadota</taxon>
        <taxon>Gammaproteobacteria</taxon>
        <taxon>Oceanospirillales</taxon>
        <taxon>Saccharospirillaceae</taxon>
        <taxon>Reinekea</taxon>
    </lineage>
</organism>
<dbReference type="EC" id="2.7.7.65" evidence="2"/>
<name>A0A2K8L047_9GAMM</name>
<dbReference type="AlphaFoldDB" id="A0A2K8L047"/>
<feature type="domain" description="GGDEF" evidence="4">
    <location>
        <begin position="171"/>
        <end position="301"/>
    </location>
</feature>
<dbReference type="KEGG" id="rfo:REIFOR_03238"/>
<dbReference type="InterPro" id="IPR043128">
    <property type="entry name" value="Rev_trsase/Diguanyl_cyclase"/>
</dbReference>
<proteinExistence type="predicted"/>
<dbReference type="InterPro" id="IPR050469">
    <property type="entry name" value="Diguanylate_Cyclase"/>
</dbReference>
<comment type="cofactor">
    <cofactor evidence="1">
        <name>Mg(2+)</name>
        <dbReference type="ChEBI" id="CHEBI:18420"/>
    </cofactor>
</comment>
<sequence>MNQPIPATRVTAPKTNLLVTEPTAVLLFDAQHTIVDANEKARQWFGQIQAQQTSLEEAWLAKLGLQLVDRHFHHLTLSDLLSGQLPDPYIGLSAGNQTRWAQWHVLTSQHRQQPCQALVLTDVSDLMQSFHALQQHAEDADTRDFATGLYNRRYALERLTQMHLQAKRYQSPFAIALIDIDHFKRINDTFGHAYGDEVLERLANVIGKSFRETDLCARFGGEEFLILMPETETGAAILSLDRLRQQISELKWTQMQRPVTISSGVVRWQMNKSVEQLIFLVDQRLGTAKKAGRNQVCGDLL</sequence>
<reference evidence="5 6" key="1">
    <citation type="journal article" date="2017" name="Environ. Microbiol.">
        <title>Genomic and physiological analyses of 'Reinekea forsetii' reveal a versatile opportunistic lifestyle during spring algae blooms.</title>
        <authorList>
            <person name="Avci B."/>
            <person name="Hahnke R.L."/>
            <person name="Chafee M."/>
            <person name="Fischer T."/>
            <person name="Gruber-Vodicka H."/>
            <person name="Tegetmeyer H.E."/>
            <person name="Harder J."/>
            <person name="Fuchs B.M."/>
            <person name="Amann R.I."/>
            <person name="Teeling H."/>
        </authorList>
    </citation>
    <scope>NUCLEOTIDE SEQUENCE [LARGE SCALE GENOMIC DNA]</scope>
    <source>
        <strain evidence="5 6">Hel1_31_D35</strain>
    </source>
</reference>
<dbReference type="GO" id="GO:0052621">
    <property type="term" value="F:diguanylate cyclase activity"/>
    <property type="evidence" value="ECO:0007669"/>
    <property type="project" value="UniProtKB-EC"/>
</dbReference>
<evidence type="ECO:0000313" key="6">
    <source>
        <dbReference type="Proteomes" id="UP000229757"/>
    </source>
</evidence>
<evidence type="ECO:0000313" key="5">
    <source>
        <dbReference type="EMBL" id="ATX78344.1"/>
    </source>
</evidence>